<sequence length="122" mass="13568">MSEINAAKVEFKLELVDAGLNVLEYIPERITPPIVLLNAAQPYLQTAQFGEWSLGIELVLVASTATNKKATENLDQLIEDTLNAIEPLTYVRITSVNQPYNLQTNNAEFLSANIYCQLNLTI</sequence>
<protein>
    <recommendedName>
        <fullName evidence="3">Phage tail protein</fullName>
    </recommendedName>
</protein>
<evidence type="ECO:0008006" key="3">
    <source>
        <dbReference type="Google" id="ProtNLM"/>
    </source>
</evidence>
<dbReference type="AlphaFoldDB" id="A0A1B7WZ23"/>
<dbReference type="Proteomes" id="UP000092093">
    <property type="component" value="Unassembled WGS sequence"/>
</dbReference>
<reference evidence="1 2" key="1">
    <citation type="submission" date="2015-09" db="EMBL/GenBank/DDBJ databases">
        <title>Aphanizomenon flos-aquae WA102.</title>
        <authorList>
            <person name="Driscoll C."/>
        </authorList>
    </citation>
    <scope>NUCLEOTIDE SEQUENCE [LARGE SCALE GENOMIC DNA]</scope>
    <source>
        <strain evidence="1">WA102</strain>
    </source>
</reference>
<organism evidence="1 2">
    <name type="scientific">Aphanizomenon flos-aquae WA102</name>
    <dbReference type="NCBI Taxonomy" id="1710896"/>
    <lineage>
        <taxon>Bacteria</taxon>
        <taxon>Bacillati</taxon>
        <taxon>Cyanobacteriota</taxon>
        <taxon>Cyanophyceae</taxon>
        <taxon>Nostocales</taxon>
        <taxon>Aphanizomenonaceae</taxon>
        <taxon>Aphanizomenon</taxon>
    </lineage>
</organism>
<name>A0A1B7WZ23_APHFL</name>
<comment type="caution">
    <text evidence="1">The sequence shown here is derived from an EMBL/GenBank/DDBJ whole genome shotgun (WGS) entry which is preliminary data.</text>
</comment>
<proteinExistence type="predicted"/>
<dbReference type="EMBL" id="LJOW01000111">
    <property type="protein sequence ID" value="OBQ42320.1"/>
    <property type="molecule type" value="Genomic_DNA"/>
</dbReference>
<accession>A0A1B7WZ23</accession>
<gene>
    <name evidence="1" type="ORF">AN484_18390</name>
</gene>
<evidence type="ECO:0000313" key="1">
    <source>
        <dbReference type="EMBL" id="OBQ42320.1"/>
    </source>
</evidence>
<evidence type="ECO:0000313" key="2">
    <source>
        <dbReference type="Proteomes" id="UP000092093"/>
    </source>
</evidence>